<dbReference type="AlphaFoldDB" id="A0A0K2TQR3"/>
<dbReference type="EMBL" id="HACA01010987">
    <property type="protein sequence ID" value="CDW28348.1"/>
    <property type="molecule type" value="Transcribed_RNA"/>
</dbReference>
<evidence type="ECO:0000313" key="1">
    <source>
        <dbReference type="EMBL" id="CDW28348.1"/>
    </source>
</evidence>
<proteinExistence type="predicted"/>
<organism evidence="1">
    <name type="scientific">Lepeophtheirus salmonis</name>
    <name type="common">Salmon louse</name>
    <name type="synonym">Caligus salmonis</name>
    <dbReference type="NCBI Taxonomy" id="72036"/>
    <lineage>
        <taxon>Eukaryota</taxon>
        <taxon>Metazoa</taxon>
        <taxon>Ecdysozoa</taxon>
        <taxon>Arthropoda</taxon>
        <taxon>Crustacea</taxon>
        <taxon>Multicrustacea</taxon>
        <taxon>Hexanauplia</taxon>
        <taxon>Copepoda</taxon>
        <taxon>Siphonostomatoida</taxon>
        <taxon>Caligidae</taxon>
        <taxon>Lepeophtheirus</taxon>
    </lineage>
</organism>
<feature type="non-terminal residue" evidence="1">
    <location>
        <position position="1"/>
    </location>
</feature>
<protein>
    <submittedName>
        <fullName evidence="1">Uncharacterized protein</fullName>
    </submittedName>
</protein>
<sequence>SCLCRSNYKICVQYTFIIHHLVSTTQNNGLRFLIVLADKVFVQKTGQSNIQIGIVRSGII</sequence>
<name>A0A0K2TQR3_LEPSM</name>
<reference evidence="1" key="1">
    <citation type="submission" date="2014-05" db="EMBL/GenBank/DDBJ databases">
        <authorList>
            <person name="Chronopoulou M."/>
        </authorList>
    </citation>
    <scope>NUCLEOTIDE SEQUENCE</scope>
    <source>
        <tissue evidence="1">Whole organism</tissue>
    </source>
</reference>
<accession>A0A0K2TQR3</accession>